<dbReference type="Proteomes" id="UP000008075">
    <property type="component" value="Chromosome"/>
</dbReference>
<organism evidence="1 2">
    <name type="scientific">Xenorhabdus nematophila (strain ATCC 19061 / DSM 3370 / CCUG 14189 / LMG 1036 / NCIMB 9965 / AN6)</name>
    <dbReference type="NCBI Taxonomy" id="406817"/>
    <lineage>
        <taxon>Bacteria</taxon>
        <taxon>Pseudomonadati</taxon>
        <taxon>Pseudomonadota</taxon>
        <taxon>Gammaproteobacteria</taxon>
        <taxon>Enterobacterales</taxon>
        <taxon>Morganellaceae</taxon>
        <taxon>Xenorhabdus</taxon>
    </lineage>
</organism>
<proteinExistence type="predicted"/>
<dbReference type="STRING" id="406817.XNC1_2364"/>
<gene>
    <name evidence="1" type="ordered locus">XNC1_2364</name>
</gene>
<dbReference type="AlphaFoldDB" id="D3VGI7"/>
<dbReference type="Pfam" id="PF09673">
    <property type="entry name" value="TrbC_Ftype"/>
    <property type="match status" value="1"/>
</dbReference>
<protein>
    <submittedName>
        <fullName evidence="1">Pilus assembly protein</fullName>
    </submittedName>
</protein>
<dbReference type="EMBL" id="FN667742">
    <property type="protein sequence ID" value="CBJ90423.1"/>
    <property type="molecule type" value="Genomic_DNA"/>
</dbReference>
<dbReference type="InterPro" id="IPR019106">
    <property type="entry name" value="T4SS_TrbC"/>
</dbReference>
<dbReference type="HOGENOM" id="CLU_051139_0_0_6"/>
<dbReference type="KEGG" id="xne:XNC1_2364"/>
<evidence type="ECO:0000313" key="1">
    <source>
        <dbReference type="EMBL" id="CBJ90423.1"/>
    </source>
</evidence>
<keyword evidence="2" id="KW-1185">Reference proteome</keyword>
<sequence length="402" mass="44497">MLSVAGVVFAQESPLTEQDRVLIEQGKQIAQMAQKMEMPSLLQNQHMDEAQIEAKAFFKQLQSTNSTLKDMHRKQTEKGIYTAHQILVFASISLGEQGLDDVLSAVSGQPDAVIVFRGIPEGMNLGQGVKAIQALAAKKDPVPNIIINPTLFKTYKITAVPTIVMIEDEPLPGEQPNVVAKVSGLSDPVWLAREVDNGEKGDLGVRGPVEKIGEADLIDVAKKRLANIDWEDKKKQAAERFWTKQNFNELPRASKARTREIDPSVMITSDISTPDGTVFAHAGDVINPLCDPKEVCKPGTRPFTQAVVVFDPLDKKQMELLAKKLPEIKQEPGVQRITYIATAFDKDKGWDSYKNVTDNFDAPVYLLTPDLIARFELEHTPSVITSRGKKFVVRELAEEGDE</sequence>
<accession>D3VGI7</accession>
<dbReference type="eggNOG" id="ENOG502ZA0P">
    <property type="taxonomic scope" value="Bacteria"/>
</dbReference>
<evidence type="ECO:0000313" key="2">
    <source>
        <dbReference type="Proteomes" id="UP000008075"/>
    </source>
</evidence>
<reference evidence="1 2" key="1">
    <citation type="journal article" date="2011" name="PLoS ONE">
        <title>The entomopathogenic bacterial endosymbionts xenorhabdus and photorhabdus: convergent lifestyles from divergent genomes.</title>
        <authorList>
            <person name="Chaston J.M."/>
            <person name="Suen G."/>
            <person name="Tucker S.L."/>
            <person name="Andersen A.W."/>
            <person name="Bhasin A."/>
            <person name="Bode E."/>
            <person name="Bode H.B."/>
            <person name="Brachmann A.O."/>
            <person name="Cowles C.E."/>
            <person name="Cowles K.N."/>
            <person name="Darby C."/>
            <person name="de Leon L."/>
            <person name="Drace K."/>
            <person name="Du Z."/>
            <person name="Givaudan A."/>
            <person name="Herbert Tran E.E."/>
            <person name="Jewell K.A."/>
            <person name="Knack J.J."/>
            <person name="Krasomil-Osterfeld K.C."/>
            <person name="Kukor R."/>
            <person name="Lanois A."/>
            <person name="Latreille P."/>
            <person name="Leimgruber N.K."/>
            <person name="Lipke C.M."/>
            <person name="Liu R."/>
            <person name="Lu X."/>
            <person name="Martens E.C."/>
            <person name="Marri P.R."/>
            <person name="Medigue C."/>
            <person name="Menard M.L."/>
            <person name="Miller N.M."/>
            <person name="Morales-Soto N."/>
            <person name="Norton S."/>
            <person name="Ogier J.C."/>
            <person name="Orchard S.S."/>
            <person name="Park D."/>
            <person name="Park Y."/>
            <person name="Qurollo B.A."/>
            <person name="Sugar D.R."/>
            <person name="Richards G.R."/>
            <person name="Rouy Z."/>
            <person name="Slominski B."/>
            <person name="Slominski K."/>
            <person name="Snyder H."/>
            <person name="Tjaden B.C."/>
            <person name="van der Hoeven R."/>
            <person name="Welch R.D."/>
            <person name="Wheeler C."/>
            <person name="Xiang B."/>
            <person name="Barbazuk B."/>
            <person name="Gaudriault S."/>
            <person name="Goodner B."/>
            <person name="Slater S.C."/>
            <person name="Forst S."/>
            <person name="Goldman B.S."/>
            <person name="Goodrich-Blair H."/>
        </authorList>
    </citation>
    <scope>NUCLEOTIDE SEQUENCE [LARGE SCALE GENOMIC DNA]</scope>
    <source>
        <strain evidence="2">ATCC 19061 / DSM 3370 / CCUG 14189 / LMG 1036 / NCIMB 9965 / AN6</strain>
    </source>
</reference>
<name>D3VGI7_XENNA</name>